<keyword evidence="5 10" id="KW-0552">Olfaction</keyword>
<feature type="transmembrane region" description="Helical" evidence="10">
    <location>
        <begin position="171"/>
        <end position="200"/>
    </location>
</feature>
<dbReference type="GO" id="GO:0005886">
    <property type="term" value="C:plasma membrane"/>
    <property type="evidence" value="ECO:0007669"/>
    <property type="project" value="UniProtKB-SubCell"/>
</dbReference>
<dbReference type="OrthoDB" id="7548151at2759"/>
<evidence type="ECO:0000256" key="5">
    <source>
        <dbReference type="ARBA" id="ARBA00022725"/>
    </source>
</evidence>
<name>A0A6J2U4W8_DROLE</name>
<keyword evidence="11" id="KW-1185">Reference proteome</keyword>
<dbReference type="AlphaFoldDB" id="A0A6J2U4W8"/>
<keyword evidence="6 10" id="KW-1133">Transmembrane helix</keyword>
<comment type="similarity">
    <text evidence="10">Belongs to the insect chemoreceptor superfamily. Heteromeric odorant receptor channel (TC 1.A.69) family.</text>
</comment>
<feature type="transmembrane region" description="Helical" evidence="10">
    <location>
        <begin position="39"/>
        <end position="59"/>
    </location>
</feature>
<keyword evidence="7 10" id="KW-0472">Membrane</keyword>
<evidence type="ECO:0000313" key="11">
    <source>
        <dbReference type="Proteomes" id="UP000504634"/>
    </source>
</evidence>
<feature type="transmembrane region" description="Helical" evidence="10">
    <location>
        <begin position="284"/>
        <end position="304"/>
    </location>
</feature>
<dbReference type="GeneID" id="115629773"/>
<sequence length="384" mass="44561">MSQLLERCFSDLWTQRFTFERMGFDLQCKAPRRVLYGPVRYIIMALATSFELCAVIAFMCVHRNHIVLFSEALMHGIQMISSLLKMFIFVRKARVVVDLIADVQDPELEVQWKRRGQQLSAIYFLMCALTSISFLLMPVVLTLLRYLANGELEPFSAFRVVLPYDVTQPHIYVLDCLIMCFVLTFFCCSTTGVDTLYGWFIFGLSAHFRALGLCLERAVIISSDCPERFELEMSRVFRQHCGVLSLVQRFDEAFREIVLVEVLLICLLYCSVICQYIMPQTNQNYAFLAFFSMVVTTQLCIYGFGAEQLRQEARLFSLQLYEKLPWQSLLPGMRRLLLFPMLRSQKEISLSGYFFSLGRPLMVWIFRTAGSFTTLLSALRDKYE</sequence>
<keyword evidence="4 10" id="KW-0812">Transmembrane</keyword>
<keyword evidence="9 10" id="KW-0807">Transducer</keyword>
<dbReference type="Proteomes" id="UP000504634">
    <property type="component" value="Unplaced"/>
</dbReference>
<evidence type="ECO:0000256" key="6">
    <source>
        <dbReference type="ARBA" id="ARBA00022989"/>
    </source>
</evidence>
<dbReference type="RefSeq" id="XP_030382187.1">
    <property type="nucleotide sequence ID" value="XM_030526327.1"/>
</dbReference>
<evidence type="ECO:0000256" key="4">
    <source>
        <dbReference type="ARBA" id="ARBA00022692"/>
    </source>
</evidence>
<comment type="caution">
    <text evidence="10">Lacks conserved residue(s) required for the propagation of feature annotation.</text>
</comment>
<keyword evidence="8 10" id="KW-0675">Receptor</keyword>
<keyword evidence="2" id="KW-1003">Cell membrane</keyword>
<keyword evidence="3 10" id="KW-0716">Sensory transduction</keyword>
<protein>
    <recommendedName>
        <fullName evidence="10">Odorant receptor</fullName>
    </recommendedName>
</protein>
<evidence type="ECO:0000256" key="1">
    <source>
        <dbReference type="ARBA" id="ARBA00004651"/>
    </source>
</evidence>
<evidence type="ECO:0000256" key="8">
    <source>
        <dbReference type="ARBA" id="ARBA00023170"/>
    </source>
</evidence>
<dbReference type="Pfam" id="PF02949">
    <property type="entry name" value="7tm_6"/>
    <property type="match status" value="1"/>
</dbReference>
<feature type="transmembrane region" description="Helical" evidence="10">
    <location>
        <begin position="65"/>
        <end position="84"/>
    </location>
</feature>
<evidence type="ECO:0000256" key="3">
    <source>
        <dbReference type="ARBA" id="ARBA00022606"/>
    </source>
</evidence>
<reference evidence="12" key="1">
    <citation type="submission" date="2025-08" db="UniProtKB">
        <authorList>
            <consortium name="RefSeq"/>
        </authorList>
    </citation>
    <scope>IDENTIFICATION</scope>
    <source>
        <strain evidence="12">11010-0011.00</strain>
        <tissue evidence="12">Whole body</tissue>
    </source>
</reference>
<evidence type="ECO:0000256" key="9">
    <source>
        <dbReference type="ARBA" id="ARBA00023224"/>
    </source>
</evidence>
<evidence type="ECO:0000256" key="2">
    <source>
        <dbReference type="ARBA" id="ARBA00022475"/>
    </source>
</evidence>
<organism evidence="11 12">
    <name type="scientific">Drosophila lebanonensis</name>
    <name type="common">Fruit fly</name>
    <name type="synonym">Scaptodrosophila lebanonensis</name>
    <dbReference type="NCBI Taxonomy" id="7225"/>
    <lineage>
        <taxon>Eukaryota</taxon>
        <taxon>Metazoa</taxon>
        <taxon>Ecdysozoa</taxon>
        <taxon>Arthropoda</taxon>
        <taxon>Hexapoda</taxon>
        <taxon>Insecta</taxon>
        <taxon>Pterygota</taxon>
        <taxon>Neoptera</taxon>
        <taxon>Endopterygota</taxon>
        <taxon>Diptera</taxon>
        <taxon>Brachycera</taxon>
        <taxon>Muscomorpha</taxon>
        <taxon>Ephydroidea</taxon>
        <taxon>Drosophilidae</taxon>
        <taxon>Scaptodrosophila</taxon>
    </lineage>
</organism>
<accession>A0A6J2U4W8</accession>
<gene>
    <name evidence="12" type="primary">LOC115629773</name>
</gene>
<evidence type="ECO:0000313" key="12">
    <source>
        <dbReference type="RefSeq" id="XP_030382187.1"/>
    </source>
</evidence>
<proteinExistence type="inferred from homology"/>
<feature type="transmembrane region" description="Helical" evidence="10">
    <location>
        <begin position="257"/>
        <end position="278"/>
    </location>
</feature>
<dbReference type="GO" id="GO:0004984">
    <property type="term" value="F:olfactory receptor activity"/>
    <property type="evidence" value="ECO:0007669"/>
    <property type="project" value="InterPro"/>
</dbReference>
<evidence type="ECO:0000256" key="10">
    <source>
        <dbReference type="RuleBase" id="RU351113"/>
    </source>
</evidence>
<comment type="subcellular location">
    <subcellularLocation>
        <location evidence="1 10">Cell membrane</location>
        <topology evidence="1 10">Multi-pass membrane protein</topology>
    </subcellularLocation>
</comment>
<dbReference type="CTD" id="30978"/>
<feature type="transmembrane region" description="Helical" evidence="10">
    <location>
        <begin position="121"/>
        <end position="148"/>
    </location>
</feature>
<dbReference type="PANTHER" id="PTHR21137">
    <property type="entry name" value="ODORANT RECEPTOR"/>
    <property type="match status" value="1"/>
</dbReference>
<evidence type="ECO:0000256" key="7">
    <source>
        <dbReference type="ARBA" id="ARBA00023136"/>
    </source>
</evidence>
<dbReference type="GO" id="GO:0005549">
    <property type="term" value="F:odorant binding"/>
    <property type="evidence" value="ECO:0007669"/>
    <property type="project" value="InterPro"/>
</dbReference>
<dbReference type="InterPro" id="IPR004117">
    <property type="entry name" value="7tm6_olfct_rcpt"/>
</dbReference>
<dbReference type="GO" id="GO:0007165">
    <property type="term" value="P:signal transduction"/>
    <property type="evidence" value="ECO:0007669"/>
    <property type="project" value="UniProtKB-KW"/>
</dbReference>
<dbReference type="PANTHER" id="PTHR21137:SF35">
    <property type="entry name" value="ODORANT RECEPTOR 19A-RELATED"/>
    <property type="match status" value="1"/>
</dbReference>